<proteinExistence type="predicted"/>
<dbReference type="RefSeq" id="WP_050367043.1">
    <property type="nucleotide sequence ID" value="NZ_JBIWMM010000003.1"/>
</dbReference>
<protein>
    <recommendedName>
        <fullName evidence="3">DUF2267 domain-containing protein</fullName>
    </recommendedName>
</protein>
<dbReference type="InterPro" id="IPR018727">
    <property type="entry name" value="DUF2267"/>
</dbReference>
<accession>A0A1E7NFW7</accession>
<dbReference type="Gene3D" id="1.10.490.110">
    <property type="entry name" value="Uncharacterized conserved protein DUF2267"/>
    <property type="match status" value="1"/>
</dbReference>
<dbReference type="InterPro" id="IPR046342">
    <property type="entry name" value="CBS_dom_sf"/>
</dbReference>
<dbReference type="Pfam" id="PF10025">
    <property type="entry name" value="DUF2267"/>
    <property type="match status" value="1"/>
</dbReference>
<comment type="caution">
    <text evidence="1">The sequence shown here is derived from an EMBL/GenBank/DDBJ whole genome shotgun (WGS) entry which is preliminary data.</text>
</comment>
<evidence type="ECO:0008006" key="3">
    <source>
        <dbReference type="Google" id="ProtNLM"/>
    </source>
</evidence>
<name>A0A1E7NFW7_KITAU</name>
<organism evidence="1 2">
    <name type="scientific">Kitasatospora aureofaciens</name>
    <name type="common">Streptomyces aureofaciens</name>
    <dbReference type="NCBI Taxonomy" id="1894"/>
    <lineage>
        <taxon>Bacteria</taxon>
        <taxon>Bacillati</taxon>
        <taxon>Actinomycetota</taxon>
        <taxon>Actinomycetes</taxon>
        <taxon>Kitasatosporales</taxon>
        <taxon>Streptomycetaceae</taxon>
        <taxon>Kitasatospora</taxon>
    </lineage>
</organism>
<dbReference type="AlphaFoldDB" id="A0A1E7NFW7"/>
<reference evidence="1" key="1">
    <citation type="submission" date="2016-08" db="EMBL/GenBank/DDBJ databases">
        <title>Sequencing, Assembly and Comparative Genomics of S. aureofaciens ATCC 10762.</title>
        <authorList>
            <person name="Gradnigo J.S."/>
            <person name="Johnson N."/>
            <person name="Somerville G.A."/>
        </authorList>
    </citation>
    <scope>NUCLEOTIDE SEQUENCE [LARGE SCALE GENOMIC DNA]</scope>
    <source>
        <strain evidence="1">ATCC 10762</strain>
    </source>
</reference>
<evidence type="ECO:0000313" key="1">
    <source>
        <dbReference type="EMBL" id="OEV39525.1"/>
    </source>
</evidence>
<sequence length="139" mass="15610">MVKCLAEGRDPRTTPASELAQGKPVTVDADADQDEVLRLMEEHRDRLPTDVVAHLGAQLPSLVRGVFYEGWNPHPTPAKFERQEYLDRFSHEASLPTEDAEDIVRAVTRAVFLHIPPEQLEHVFDTLPHDLRSLVTPAA</sequence>
<dbReference type="SUPFAM" id="SSF54631">
    <property type="entry name" value="CBS-domain pair"/>
    <property type="match status" value="1"/>
</dbReference>
<dbReference type="InterPro" id="IPR038282">
    <property type="entry name" value="DUF2267_sf"/>
</dbReference>
<evidence type="ECO:0000313" key="2">
    <source>
        <dbReference type="Proteomes" id="UP000037395"/>
    </source>
</evidence>
<dbReference type="Proteomes" id="UP000037395">
    <property type="component" value="Unassembled WGS sequence"/>
</dbReference>
<keyword evidence="2" id="KW-1185">Reference proteome</keyword>
<dbReference type="EMBL" id="JPRF03000001">
    <property type="protein sequence ID" value="OEV39525.1"/>
    <property type="molecule type" value="Genomic_DNA"/>
</dbReference>
<gene>
    <name evidence="1" type="ORF">HS99_0002210</name>
</gene>